<dbReference type="AlphaFoldDB" id="A0A409WE30"/>
<evidence type="ECO:0000313" key="3">
    <source>
        <dbReference type="Proteomes" id="UP000284842"/>
    </source>
</evidence>
<dbReference type="OrthoDB" id="3208495at2759"/>
<gene>
    <name evidence="2" type="ORF">CVT24_012268</name>
</gene>
<dbReference type="STRING" id="181874.A0A409WE30"/>
<keyword evidence="3" id="KW-1185">Reference proteome</keyword>
<accession>A0A409WE30</accession>
<dbReference type="InParanoid" id="A0A409WE30"/>
<proteinExistence type="predicted"/>
<comment type="caution">
    <text evidence="2">The sequence shown here is derived from an EMBL/GenBank/DDBJ whole genome shotgun (WGS) entry which is preliminary data.</text>
</comment>
<name>A0A409WE30_9AGAR</name>
<reference evidence="2 3" key="1">
    <citation type="journal article" date="2018" name="Evol. Lett.">
        <title>Horizontal gene cluster transfer increased hallucinogenic mushroom diversity.</title>
        <authorList>
            <person name="Reynolds H.T."/>
            <person name="Vijayakumar V."/>
            <person name="Gluck-Thaler E."/>
            <person name="Korotkin H.B."/>
            <person name="Matheny P.B."/>
            <person name="Slot J.C."/>
        </authorList>
    </citation>
    <scope>NUCLEOTIDE SEQUENCE [LARGE SCALE GENOMIC DNA]</scope>
    <source>
        <strain evidence="2 3">2629</strain>
    </source>
</reference>
<feature type="compositionally biased region" description="Low complexity" evidence="1">
    <location>
        <begin position="52"/>
        <end position="69"/>
    </location>
</feature>
<dbReference type="EMBL" id="NHTK01005537">
    <property type="protein sequence ID" value="PPQ76749.1"/>
    <property type="molecule type" value="Genomic_DNA"/>
</dbReference>
<feature type="region of interest" description="Disordered" evidence="1">
    <location>
        <begin position="40"/>
        <end position="82"/>
    </location>
</feature>
<evidence type="ECO:0000256" key="1">
    <source>
        <dbReference type="SAM" id="MobiDB-lite"/>
    </source>
</evidence>
<sequence>MPTTHKCECKQSFTTSGGLKVHRKKCLVYLSMLKGIERAQAPDTAPAPPLPKTAGTASSTSGTQGAKAGRTSGARFRLSRRGTSIPQAYIDELPPAPPLADSSKSVPIQGPVTTNHSQTPSNHFGVHRLYHGALPTFNPDANFELNATADHPNFDHTPITTLPPAPGPYAEPQILPDSAAPSNDSPYPNKTIELIMSWFYTSSNTKSLNDLNILIHNVLLSPDFNKRHLQDFDA</sequence>
<evidence type="ECO:0000313" key="2">
    <source>
        <dbReference type="EMBL" id="PPQ76749.1"/>
    </source>
</evidence>
<organism evidence="2 3">
    <name type="scientific">Panaeolus cyanescens</name>
    <dbReference type="NCBI Taxonomy" id="181874"/>
    <lineage>
        <taxon>Eukaryota</taxon>
        <taxon>Fungi</taxon>
        <taxon>Dikarya</taxon>
        <taxon>Basidiomycota</taxon>
        <taxon>Agaricomycotina</taxon>
        <taxon>Agaricomycetes</taxon>
        <taxon>Agaricomycetidae</taxon>
        <taxon>Agaricales</taxon>
        <taxon>Agaricineae</taxon>
        <taxon>Galeropsidaceae</taxon>
        <taxon>Panaeolus</taxon>
    </lineage>
</organism>
<protein>
    <submittedName>
        <fullName evidence="2">Uncharacterized protein</fullName>
    </submittedName>
</protein>
<dbReference type="Proteomes" id="UP000284842">
    <property type="component" value="Unassembled WGS sequence"/>
</dbReference>